<protein>
    <recommendedName>
        <fullName evidence="6">Alpha-L-rhamnosidase-like protein</fullName>
    </recommendedName>
</protein>
<proteinExistence type="predicted"/>
<feature type="chain" id="PRO_5031188386" description="Alpha-L-rhamnosidase-like protein" evidence="3">
    <location>
        <begin position="26"/>
        <end position="1134"/>
    </location>
</feature>
<dbReference type="SUPFAM" id="SSF49785">
    <property type="entry name" value="Galactose-binding domain-like"/>
    <property type="match status" value="1"/>
</dbReference>
<evidence type="ECO:0000256" key="3">
    <source>
        <dbReference type="SAM" id="SignalP"/>
    </source>
</evidence>
<dbReference type="Pfam" id="PF17132">
    <property type="entry name" value="Glyco_hydro_106"/>
    <property type="match status" value="1"/>
</dbReference>
<organism evidence="4 5">
    <name type="scientific">Novosphingobium taihuense</name>
    <dbReference type="NCBI Taxonomy" id="260085"/>
    <lineage>
        <taxon>Bacteria</taxon>
        <taxon>Pseudomonadati</taxon>
        <taxon>Pseudomonadota</taxon>
        <taxon>Alphaproteobacteria</taxon>
        <taxon>Sphingomonadales</taxon>
        <taxon>Sphingomonadaceae</taxon>
        <taxon>Novosphingobium</taxon>
    </lineage>
</organism>
<dbReference type="EMBL" id="JACHOA010000003">
    <property type="protein sequence ID" value="MBB4613612.1"/>
    <property type="molecule type" value="Genomic_DNA"/>
</dbReference>
<dbReference type="Gene3D" id="2.60.120.260">
    <property type="entry name" value="Galactose-binding domain-like"/>
    <property type="match status" value="1"/>
</dbReference>
<name>A0A7W7AB33_9SPHN</name>
<accession>A0A7W7AB33</accession>
<dbReference type="OrthoDB" id="9761519at2"/>
<evidence type="ECO:0000256" key="1">
    <source>
        <dbReference type="ARBA" id="ARBA00022729"/>
    </source>
</evidence>
<keyword evidence="5" id="KW-1185">Reference proteome</keyword>
<keyword evidence="2" id="KW-0378">Hydrolase</keyword>
<dbReference type="GO" id="GO:0016787">
    <property type="term" value="F:hydrolase activity"/>
    <property type="evidence" value="ECO:0007669"/>
    <property type="project" value="UniProtKB-KW"/>
</dbReference>
<dbReference type="RefSeq" id="WP_144907569.1">
    <property type="nucleotide sequence ID" value="NZ_JACHOA010000003.1"/>
</dbReference>
<keyword evidence="1 3" id="KW-0732">Signal</keyword>
<dbReference type="AlphaFoldDB" id="A0A7W7AB33"/>
<evidence type="ECO:0000256" key="2">
    <source>
        <dbReference type="ARBA" id="ARBA00022801"/>
    </source>
</evidence>
<dbReference type="PANTHER" id="PTHR43817">
    <property type="entry name" value="GLYCOSYL HYDROLASE"/>
    <property type="match status" value="1"/>
</dbReference>
<evidence type="ECO:0000313" key="5">
    <source>
        <dbReference type="Proteomes" id="UP000538566"/>
    </source>
</evidence>
<sequence length="1134" mass="121519">MTIRRGLTVATILATTTLLTPVASAQSATPAQATAPADALEQQFQDPPAEARPRVWWHWMNGNITKDGIAKDLAWMKRVGIGGLQNFDAGLDTPQVVEKRLVYMTPEWKDAFRFAAAEADRLGLELAIAASPGWSETGGPWVKAEDGLKKVVWSETRLKGGKRFTGKLSAPPSATGPFFDMPISDPLAALTGEHGFKAPQHYSDIAVFAVPDLRSIEAVPKYSSAGKTLEGAVLSDSSLLSGVTVPRGSPEAPTTLIATYAKPQTIRSATIAIPGAKGIFSGPTVTASLEASDDGQLWRKIADFPITAAPSTVGFSPATAKHFRLVLAPLPFKGSNMGDPVPGLAPSGGFVEMMAAAARAPFDIRQFRLSSEPQIDQFESKAGFAVVQDYDALTVPESGTVGIDPAKVIDLTSMLKSDGSLDWTPPKGRWRIIRLGASLLGTTNHPAPPEATGLEVDKFDGDAVRRYLEHYIGMYRDAAGPDLIGKRGVRAILTDSIEVGAANWTPRMVDQFKRLRGYDPTPYLPALAGVLIGTREQSDRFLRDYRQTLADLMASEHYGTVAKVAHENGLKVYGEALEDNRPSLGDDMSMRSHADVPMAALWTFGRKTGPNPSYIADMKGAASVAHIYGQNLVAAESMTSALAPWAYAPNELRRIIDLEFATGINRPVVHTSVHQPVDDKVPGMSLMIFGQFFNRHEAWAELARPWVDYMARSSLLLQAGRNVADVAYFYGEEGPITGLYGKKLIDDAPKVHAWDFINRDALFDAVEVQGGEVVSKGGARYKAIQLGGSSQKMTLPTLRRLAGLVEAGATLVGKAPVASPALGDDPAEYAALVSKLWSGAPTTKVGKGQVITSSSIDEALAGAGVGPDLVLSGKSENAEILFVHRAVSDGDIWFLNNRNAAPETVEARFRVTGKQPELWHADTGLTEAVSYRIENGQTIVPLTLDPESSVFVVFRKAAATDALAIKKLAPVPLSTLEGSWKVALQPRRGAPPSLTLSKLASLTEQADQGLKYFSGLATYSSTFTLPMGAKPGQPLWINLGDVGEIAEVSVNGRHAGYAWHKPYRVNVSKFVKKGANAIEVKVANLWVNRLIGDAQAGATKVTWTAIPTYSANAPLRPSGLIGPVTLEGQTISRK</sequence>
<comment type="caution">
    <text evidence="4">The sequence shown here is derived from an EMBL/GenBank/DDBJ whole genome shotgun (WGS) entry which is preliminary data.</text>
</comment>
<evidence type="ECO:0000313" key="4">
    <source>
        <dbReference type="EMBL" id="MBB4613612.1"/>
    </source>
</evidence>
<dbReference type="InterPro" id="IPR008979">
    <property type="entry name" value="Galactose-bd-like_sf"/>
</dbReference>
<dbReference type="NCBIfam" id="NF045579">
    <property type="entry name" value="rhamnoside_JR"/>
    <property type="match status" value="1"/>
</dbReference>
<evidence type="ECO:0008006" key="6">
    <source>
        <dbReference type="Google" id="ProtNLM"/>
    </source>
</evidence>
<gene>
    <name evidence="4" type="ORF">GGR37_001887</name>
</gene>
<feature type="signal peptide" evidence="3">
    <location>
        <begin position="1"/>
        <end position="25"/>
    </location>
</feature>
<dbReference type="Proteomes" id="UP000538566">
    <property type="component" value="Unassembled WGS sequence"/>
</dbReference>
<reference evidence="4 5" key="1">
    <citation type="submission" date="2020-08" db="EMBL/GenBank/DDBJ databases">
        <title>Genomic Encyclopedia of Type Strains, Phase IV (KMG-IV): sequencing the most valuable type-strain genomes for metagenomic binning, comparative biology and taxonomic classification.</title>
        <authorList>
            <person name="Goeker M."/>
        </authorList>
    </citation>
    <scope>NUCLEOTIDE SEQUENCE [LARGE SCALE GENOMIC DNA]</scope>
    <source>
        <strain evidence="4 5">DSM 17507</strain>
    </source>
</reference>
<dbReference type="PANTHER" id="PTHR43817:SF1">
    <property type="entry name" value="HYDROLASE, FAMILY 43, PUTATIVE (AFU_ORTHOLOGUE AFUA_3G01660)-RELATED"/>
    <property type="match status" value="1"/>
</dbReference>